<proteinExistence type="inferred from homology"/>
<keyword evidence="4" id="KW-0496">Mitochondrion</keyword>
<dbReference type="GO" id="GO:0033615">
    <property type="term" value="P:mitochondrial proton-transporting ATP synthase complex assembly"/>
    <property type="evidence" value="ECO:0007669"/>
    <property type="project" value="TreeGrafter"/>
</dbReference>
<dbReference type="Proteomes" id="UP000292447">
    <property type="component" value="Chromosome IV"/>
</dbReference>
<feature type="coiled-coil region" evidence="5">
    <location>
        <begin position="45"/>
        <end position="95"/>
    </location>
</feature>
<reference evidence="7" key="1">
    <citation type="submission" date="2019-03" db="EMBL/GenBank/DDBJ databases">
        <title>Snf2 controls pulcherriminic acid biosynthesis and connects pigmentation and antifungal activity of the yeast Metschnikowia pulcherrima.</title>
        <authorList>
            <person name="Gore-Lloyd D."/>
            <person name="Sumann I."/>
            <person name="Brachmann A.O."/>
            <person name="Schneeberger K."/>
            <person name="Ortiz-Merino R.A."/>
            <person name="Moreno-Beltran M."/>
            <person name="Schlaefli M."/>
            <person name="Kirner P."/>
            <person name="Santos Kron A."/>
            <person name="Wolfe K.H."/>
            <person name="Piel J."/>
            <person name="Ahrens C.H."/>
            <person name="Henk D."/>
            <person name="Freimoser F.M."/>
        </authorList>
    </citation>
    <scope>NUCLEOTIDE SEQUENCE [LARGE SCALE GENOMIC DNA]</scope>
    <source>
        <strain evidence="7">APC 1.2</strain>
    </source>
</reference>
<evidence type="ECO:0000256" key="1">
    <source>
        <dbReference type="ARBA" id="ARBA00004173"/>
    </source>
</evidence>
<evidence type="ECO:0000313" key="6">
    <source>
        <dbReference type="EMBL" id="QBM89640.1"/>
    </source>
</evidence>
<comment type="subcellular location">
    <subcellularLocation>
        <location evidence="1">Mitochondrion</location>
    </subcellularLocation>
</comment>
<comment type="similarity">
    <text evidence="2">Belongs to the ATP11 family.</text>
</comment>
<dbReference type="InterPro" id="IPR010591">
    <property type="entry name" value="ATP11"/>
</dbReference>
<keyword evidence="3" id="KW-0809">Transit peptide</keyword>
<evidence type="ECO:0000256" key="2">
    <source>
        <dbReference type="ARBA" id="ARBA00009116"/>
    </source>
</evidence>
<keyword evidence="5" id="KW-0175">Coiled coil</keyword>
<dbReference type="Pfam" id="PF06644">
    <property type="entry name" value="ATP11"/>
    <property type="match status" value="1"/>
</dbReference>
<keyword evidence="7" id="KW-1185">Reference proteome</keyword>
<accession>A0A4P6XQF8</accession>
<dbReference type="PANTHER" id="PTHR13126:SF0">
    <property type="entry name" value="ATP SYNTHASE MITOCHONDRIAL F1 COMPLEX ASSEMBLY FACTOR 1"/>
    <property type="match status" value="1"/>
</dbReference>
<dbReference type="AlphaFoldDB" id="A0A4P6XQF8"/>
<evidence type="ECO:0000256" key="5">
    <source>
        <dbReference type="SAM" id="Coils"/>
    </source>
</evidence>
<sequence>MYARNLIRLILRPSTARLYATAAKNEPVLDRYRSQLEKKARQIGVSSIDELKENLKEEIELKKKEMNAVDPLKELEAYEKEQAQKLRQKLAAKKDSKIRDAIDASIPKAPYKTLSSFVDVEKLRELPEKEMTYIWKARFEANERAITAALNASQFGNLFANAFKNPSFVLPLPKDGDGYEMHFVQWSFVGPHTTHCMLTSLAEYKLHKEYAKPHTTLMFHQELLGDSGVVLMNGQLEQDVPLSVEEALLLVLNVQRFYGAMTASLSAERKLQLLRAFTQGDSAFSMDKLIEEAASLD</sequence>
<evidence type="ECO:0000256" key="3">
    <source>
        <dbReference type="ARBA" id="ARBA00022946"/>
    </source>
</evidence>
<gene>
    <name evidence="6" type="primary">MPUL0D07200</name>
    <name evidence="6" type="ORF">METSCH_D07200</name>
</gene>
<dbReference type="PANTHER" id="PTHR13126">
    <property type="entry name" value="CHAPERONE ATP11"/>
    <property type="match status" value="1"/>
</dbReference>
<name>A0A4P6XQF8_9ASCO</name>
<evidence type="ECO:0000256" key="4">
    <source>
        <dbReference type="ARBA" id="ARBA00023128"/>
    </source>
</evidence>
<evidence type="ECO:0000313" key="7">
    <source>
        <dbReference type="Proteomes" id="UP000292447"/>
    </source>
</evidence>
<dbReference type="GO" id="GO:0005739">
    <property type="term" value="C:mitochondrion"/>
    <property type="evidence" value="ECO:0007669"/>
    <property type="project" value="UniProtKB-SubCell"/>
</dbReference>
<dbReference type="EMBL" id="CP034459">
    <property type="protein sequence ID" value="QBM89640.1"/>
    <property type="molecule type" value="Genomic_DNA"/>
</dbReference>
<dbReference type="STRING" id="2163413.A0A4P6XQF8"/>
<protein>
    <submittedName>
        <fullName evidence="6">ATP synthase F1 complex assembly factor 1</fullName>
    </submittedName>
</protein>
<organism evidence="6 7">
    <name type="scientific">Metschnikowia aff. pulcherrima</name>
    <dbReference type="NCBI Taxonomy" id="2163413"/>
    <lineage>
        <taxon>Eukaryota</taxon>
        <taxon>Fungi</taxon>
        <taxon>Dikarya</taxon>
        <taxon>Ascomycota</taxon>
        <taxon>Saccharomycotina</taxon>
        <taxon>Pichiomycetes</taxon>
        <taxon>Metschnikowiaceae</taxon>
        <taxon>Metschnikowia</taxon>
    </lineage>
</organism>